<feature type="transmembrane region" description="Helical" evidence="2">
    <location>
        <begin position="41"/>
        <end position="58"/>
    </location>
</feature>
<keyword evidence="4" id="KW-1185">Reference proteome</keyword>
<reference evidence="3 4" key="1">
    <citation type="submission" date="2020-08" db="EMBL/GenBank/DDBJ databases">
        <title>Sequencing the genomes of 1000 actinobacteria strains.</title>
        <authorList>
            <person name="Klenk H.-P."/>
        </authorList>
    </citation>
    <scope>NUCLEOTIDE SEQUENCE [LARGE SCALE GENOMIC DNA]</scope>
    <source>
        <strain evidence="3 4">DSM 45584</strain>
    </source>
</reference>
<protein>
    <recommendedName>
        <fullName evidence="5">Pentapeptide repeat protein</fullName>
    </recommendedName>
</protein>
<dbReference type="AlphaFoldDB" id="A0A840Q262"/>
<dbReference type="RefSeq" id="WP_184726020.1">
    <property type="nucleotide sequence ID" value="NZ_JACHIW010000001.1"/>
</dbReference>
<feature type="transmembrane region" description="Helical" evidence="2">
    <location>
        <begin position="7"/>
        <end position="29"/>
    </location>
</feature>
<proteinExistence type="predicted"/>
<dbReference type="InterPro" id="IPR001646">
    <property type="entry name" value="5peptide_repeat"/>
</dbReference>
<keyword evidence="2" id="KW-1133">Transmembrane helix</keyword>
<evidence type="ECO:0000256" key="2">
    <source>
        <dbReference type="SAM" id="Phobius"/>
    </source>
</evidence>
<keyword evidence="2" id="KW-0812">Transmembrane</keyword>
<dbReference type="Pfam" id="PF13576">
    <property type="entry name" value="Pentapeptide_3"/>
    <property type="match status" value="2"/>
</dbReference>
<keyword evidence="2" id="KW-0472">Membrane</keyword>
<organism evidence="3 4">
    <name type="scientific">Saccharopolyspora phatthalungensis</name>
    <dbReference type="NCBI Taxonomy" id="664693"/>
    <lineage>
        <taxon>Bacteria</taxon>
        <taxon>Bacillati</taxon>
        <taxon>Actinomycetota</taxon>
        <taxon>Actinomycetes</taxon>
        <taxon>Pseudonocardiales</taxon>
        <taxon>Pseudonocardiaceae</taxon>
        <taxon>Saccharopolyspora</taxon>
    </lineage>
</organism>
<sequence length="369" mass="41494">MGERKSGLAATIAVAIVVLIGVSIALLAFDPRTTGADALRTGGLAAGSVVAMYALWLNDRRRRVEEKRQELETQRQELDRQRYALEQQRQALEDRRTDQDRDRAADERFARAVELLGNAADQVRVGAMHALAGLARNNPEYTQTVLDVLCSYLRRPFDHPKWTPSADLPAQSDQWPEIGPEQERERHVRQTAQRLIRDLLPGTADPDPGSYDLDLTRAWLERFNLSDRVVGRIAAYRCRFRHTTNLNRAVFHGPVHFRDSIFLGRIRAEDVRFREKLELHGIATHGPCGFERARFGGDVDFRRATCRKGVYFDGAVCEAALDLRHTQFLGGVDLHFADPAPVAQLEDLEISGQSRLPAGWQVPGTATRG</sequence>
<gene>
    <name evidence="3" type="ORF">BJ970_002048</name>
</gene>
<evidence type="ECO:0000313" key="4">
    <source>
        <dbReference type="Proteomes" id="UP000584374"/>
    </source>
</evidence>
<evidence type="ECO:0000256" key="1">
    <source>
        <dbReference type="SAM" id="Coils"/>
    </source>
</evidence>
<keyword evidence="1" id="KW-0175">Coiled coil</keyword>
<name>A0A840Q262_9PSEU</name>
<accession>A0A840Q262</accession>
<dbReference type="EMBL" id="JACHIW010000001">
    <property type="protein sequence ID" value="MBB5154514.1"/>
    <property type="molecule type" value="Genomic_DNA"/>
</dbReference>
<feature type="coiled-coil region" evidence="1">
    <location>
        <begin position="54"/>
        <end position="95"/>
    </location>
</feature>
<comment type="caution">
    <text evidence="3">The sequence shown here is derived from an EMBL/GenBank/DDBJ whole genome shotgun (WGS) entry which is preliminary data.</text>
</comment>
<evidence type="ECO:0008006" key="5">
    <source>
        <dbReference type="Google" id="ProtNLM"/>
    </source>
</evidence>
<dbReference type="Proteomes" id="UP000584374">
    <property type="component" value="Unassembled WGS sequence"/>
</dbReference>
<evidence type="ECO:0000313" key="3">
    <source>
        <dbReference type="EMBL" id="MBB5154514.1"/>
    </source>
</evidence>